<dbReference type="PANTHER" id="PTHR30093">
    <property type="entry name" value="GENERAL SECRETION PATHWAY PROTEIN G"/>
    <property type="match status" value="1"/>
</dbReference>
<reference evidence="7 8" key="1">
    <citation type="submission" date="2018-06" db="EMBL/GenBank/DDBJ databases">
        <title>Freshwater and sediment microbial communities from various areas in North America, analyzing microbe dynamics in response to fracking.</title>
        <authorList>
            <person name="Lamendella R."/>
        </authorList>
    </citation>
    <scope>NUCLEOTIDE SEQUENCE [LARGE SCALE GENOMIC DNA]</scope>
    <source>
        <strain evidence="7 8">114J</strain>
    </source>
</reference>
<dbReference type="InterPro" id="IPR045584">
    <property type="entry name" value="Pilin-like"/>
</dbReference>
<comment type="caution">
    <text evidence="7">The sequence shown here is derived from an EMBL/GenBank/DDBJ whole genome shotgun (WGS) entry which is preliminary data.</text>
</comment>
<evidence type="ECO:0000256" key="6">
    <source>
        <dbReference type="SAM" id="Phobius"/>
    </source>
</evidence>
<dbReference type="AlphaFoldDB" id="A0A366G3F3"/>
<keyword evidence="3 6" id="KW-0812">Transmembrane</keyword>
<dbReference type="Gene3D" id="3.30.700.10">
    <property type="entry name" value="Glycoprotein, Type 4 Pilin"/>
    <property type="match status" value="1"/>
</dbReference>
<dbReference type="Pfam" id="PF07963">
    <property type="entry name" value="N_methyl"/>
    <property type="match status" value="1"/>
</dbReference>
<dbReference type="SUPFAM" id="SSF54523">
    <property type="entry name" value="Pili subunits"/>
    <property type="match status" value="1"/>
</dbReference>
<dbReference type="Proteomes" id="UP000252995">
    <property type="component" value="Unassembled WGS sequence"/>
</dbReference>
<name>A0A366G3F3_9GAMM</name>
<feature type="transmembrane region" description="Helical" evidence="6">
    <location>
        <begin position="12"/>
        <end position="33"/>
    </location>
</feature>
<dbReference type="OrthoDB" id="5654254at2"/>
<dbReference type="PROSITE" id="PS00409">
    <property type="entry name" value="PROKAR_NTER_METHYL"/>
    <property type="match status" value="1"/>
</dbReference>
<dbReference type="GO" id="GO:0016020">
    <property type="term" value="C:membrane"/>
    <property type="evidence" value="ECO:0007669"/>
    <property type="project" value="UniProtKB-SubCell"/>
</dbReference>
<organism evidence="7 8">
    <name type="scientific">Marinobacter pelagius</name>
    <dbReference type="NCBI Taxonomy" id="379482"/>
    <lineage>
        <taxon>Bacteria</taxon>
        <taxon>Pseudomonadati</taxon>
        <taxon>Pseudomonadota</taxon>
        <taxon>Gammaproteobacteria</taxon>
        <taxon>Pseudomonadales</taxon>
        <taxon>Marinobacteraceae</taxon>
        <taxon>Marinobacter</taxon>
    </lineage>
</organism>
<evidence type="ECO:0000256" key="4">
    <source>
        <dbReference type="ARBA" id="ARBA00022989"/>
    </source>
</evidence>
<dbReference type="InterPro" id="IPR012902">
    <property type="entry name" value="N_methyl_site"/>
</dbReference>
<evidence type="ECO:0000313" key="8">
    <source>
        <dbReference type="Proteomes" id="UP000252995"/>
    </source>
</evidence>
<comment type="subcellular location">
    <subcellularLocation>
        <location evidence="1">Membrane</location>
        <topology evidence="1">Single-pass membrane protein</topology>
    </subcellularLocation>
</comment>
<keyword evidence="4 6" id="KW-1133">Transmembrane helix</keyword>
<evidence type="ECO:0000256" key="1">
    <source>
        <dbReference type="ARBA" id="ARBA00004167"/>
    </source>
</evidence>
<evidence type="ECO:0000256" key="3">
    <source>
        <dbReference type="ARBA" id="ARBA00022692"/>
    </source>
</evidence>
<dbReference type="EMBL" id="QNRO01000031">
    <property type="protein sequence ID" value="RBP20555.1"/>
    <property type="molecule type" value="Genomic_DNA"/>
</dbReference>
<accession>A0A366G3F3</accession>
<evidence type="ECO:0000313" key="7">
    <source>
        <dbReference type="EMBL" id="RBP20555.1"/>
    </source>
</evidence>
<dbReference type="RefSeq" id="WP_113864147.1">
    <property type="nucleotide sequence ID" value="NZ_QNRO01000031.1"/>
</dbReference>
<evidence type="ECO:0000256" key="2">
    <source>
        <dbReference type="ARBA" id="ARBA00022481"/>
    </source>
</evidence>
<dbReference type="PANTHER" id="PTHR30093:SF44">
    <property type="entry name" value="TYPE II SECRETION SYSTEM CORE PROTEIN G"/>
    <property type="match status" value="1"/>
</dbReference>
<protein>
    <submittedName>
        <fullName evidence="7">MSHA pilin protein MshA</fullName>
    </submittedName>
</protein>
<keyword evidence="2" id="KW-0488">Methylation</keyword>
<keyword evidence="5 6" id="KW-0472">Membrane</keyword>
<evidence type="ECO:0000256" key="5">
    <source>
        <dbReference type="ARBA" id="ARBA00023136"/>
    </source>
</evidence>
<gene>
    <name evidence="7" type="ORF">DET50_1316</name>
</gene>
<dbReference type="NCBIfam" id="TIGR02532">
    <property type="entry name" value="IV_pilin_GFxxxE"/>
    <property type="match status" value="1"/>
</dbReference>
<sequence>MKDMIPSRKEKGFTLIELVMVIVILGILAAFALPRFADFSGDAKDATIRGAIGSVRSAAQIAHAAYLADGTTPATVQLDGTSIDMSTNGYPLAVPGATEAGIETAAQLSGEFSTSGTAGDTSADFIFADQDGDTASNDCGFSYNQSTGAVTILDDGDGVVCN</sequence>
<proteinExistence type="predicted"/>